<name>A0A554RX66_9ACTN</name>
<dbReference type="RefSeq" id="WP_143914092.1">
    <property type="nucleotide sequence ID" value="NZ_VLNT01000012.1"/>
</dbReference>
<organism evidence="2 3">
    <name type="scientific">Aeromicrobium piscarium</name>
    <dbReference type="NCBI Taxonomy" id="2590901"/>
    <lineage>
        <taxon>Bacteria</taxon>
        <taxon>Bacillati</taxon>
        <taxon>Actinomycetota</taxon>
        <taxon>Actinomycetes</taxon>
        <taxon>Propionibacteriales</taxon>
        <taxon>Nocardioidaceae</taxon>
        <taxon>Aeromicrobium</taxon>
    </lineage>
</organism>
<dbReference type="OrthoDB" id="3781094at2"/>
<accession>A0A554RX66</accession>
<feature type="compositionally biased region" description="Acidic residues" evidence="1">
    <location>
        <begin position="206"/>
        <end position="215"/>
    </location>
</feature>
<dbReference type="Gene3D" id="2.50.20.20">
    <property type="match status" value="1"/>
</dbReference>
<comment type="caution">
    <text evidence="2">The sequence shown here is derived from an EMBL/GenBank/DDBJ whole genome shotgun (WGS) entry which is preliminary data.</text>
</comment>
<reference evidence="2 3" key="1">
    <citation type="submission" date="2019-07" db="EMBL/GenBank/DDBJ databases">
        <authorList>
            <person name="Zhao L.H."/>
        </authorList>
    </citation>
    <scope>NUCLEOTIDE SEQUENCE [LARGE SCALE GENOMIC DNA]</scope>
    <source>
        <strain evidence="2 3">Co35</strain>
    </source>
</reference>
<keyword evidence="3" id="KW-1185">Reference proteome</keyword>
<dbReference type="Proteomes" id="UP000316988">
    <property type="component" value="Unassembled WGS sequence"/>
</dbReference>
<proteinExistence type="predicted"/>
<gene>
    <name evidence="2" type="ORF">FNM00_13590</name>
</gene>
<dbReference type="AlphaFoldDB" id="A0A554RX66"/>
<feature type="region of interest" description="Disordered" evidence="1">
    <location>
        <begin position="206"/>
        <end position="225"/>
    </location>
</feature>
<evidence type="ECO:0000313" key="2">
    <source>
        <dbReference type="EMBL" id="TSD58687.1"/>
    </source>
</evidence>
<evidence type="ECO:0000256" key="1">
    <source>
        <dbReference type="SAM" id="MobiDB-lite"/>
    </source>
</evidence>
<protein>
    <recommendedName>
        <fullName evidence="4">LppX_LprAFG lipoprotein</fullName>
    </recommendedName>
</protein>
<sequence length="225" mass="24317">MELTKENFIEEISAAQVEARTVHVVTTTTIGGQELSMEGQAVISEDAKTDAATLSMDLAALGGSSMDLRMVDQVLYVNMGQATQDEFYRIDLGGDSDVDEFSDMLEQVNPSAQLKMIGESMTDFSVEGDGGEIDGVPTTRYVLMIDPVAMYEAQGLDPETMVDLPDAVEYVVHVGADLLPRRMEAEIPGTGSSAVEWSRWGEEIAIEVPDDDQVTDEPPAGLTES</sequence>
<evidence type="ECO:0000313" key="3">
    <source>
        <dbReference type="Proteomes" id="UP000316988"/>
    </source>
</evidence>
<evidence type="ECO:0008006" key="4">
    <source>
        <dbReference type="Google" id="ProtNLM"/>
    </source>
</evidence>
<dbReference type="EMBL" id="VLNT01000012">
    <property type="protein sequence ID" value="TSD58687.1"/>
    <property type="molecule type" value="Genomic_DNA"/>
</dbReference>